<evidence type="ECO:0000313" key="2">
    <source>
        <dbReference type="EMBL" id="MEQ2442343.1"/>
    </source>
</evidence>
<proteinExistence type="predicted"/>
<sequence length="51" mass="6075">MAWYWIVLIVIAALFVLSFLMYITNADMKMAEKLYNKLMAYHDSKDVEEKL</sequence>
<keyword evidence="1" id="KW-0812">Transmembrane</keyword>
<accession>A0ABV1E4W5</accession>
<reference evidence="2 3" key="1">
    <citation type="submission" date="2024-03" db="EMBL/GenBank/DDBJ databases">
        <title>Human intestinal bacterial collection.</title>
        <authorList>
            <person name="Pauvert C."/>
            <person name="Hitch T.C.A."/>
            <person name="Clavel T."/>
        </authorList>
    </citation>
    <scope>NUCLEOTIDE SEQUENCE [LARGE SCALE GENOMIC DNA]</scope>
    <source>
        <strain evidence="2 3">CLA-AP-H29</strain>
    </source>
</reference>
<dbReference type="EMBL" id="JBBMFK010000003">
    <property type="protein sequence ID" value="MEQ2442343.1"/>
    <property type="molecule type" value="Genomic_DNA"/>
</dbReference>
<comment type="caution">
    <text evidence="2">The sequence shown here is derived from an EMBL/GenBank/DDBJ whole genome shotgun (WGS) entry which is preliminary data.</text>
</comment>
<keyword evidence="1" id="KW-0472">Membrane</keyword>
<evidence type="ECO:0000313" key="3">
    <source>
        <dbReference type="Proteomes" id="UP001464378"/>
    </source>
</evidence>
<keyword evidence="3" id="KW-1185">Reference proteome</keyword>
<organism evidence="2 3">
    <name type="scientific">Pseudoflavonifractor intestinihominis</name>
    <dbReference type="NCBI Taxonomy" id="3133171"/>
    <lineage>
        <taxon>Bacteria</taxon>
        <taxon>Bacillati</taxon>
        <taxon>Bacillota</taxon>
        <taxon>Clostridia</taxon>
        <taxon>Eubacteriales</taxon>
        <taxon>Oscillospiraceae</taxon>
        <taxon>Pseudoflavonifractor</taxon>
    </lineage>
</organism>
<protein>
    <submittedName>
        <fullName evidence="2">Uncharacterized protein</fullName>
    </submittedName>
</protein>
<dbReference type="Proteomes" id="UP001464378">
    <property type="component" value="Unassembled WGS sequence"/>
</dbReference>
<evidence type="ECO:0000256" key="1">
    <source>
        <dbReference type="SAM" id="Phobius"/>
    </source>
</evidence>
<dbReference type="RefSeq" id="WP_294521698.1">
    <property type="nucleotide sequence ID" value="NZ_JBBMFK010000003.1"/>
</dbReference>
<name>A0ABV1E4W5_9FIRM</name>
<feature type="transmembrane region" description="Helical" evidence="1">
    <location>
        <begin position="6"/>
        <end position="24"/>
    </location>
</feature>
<keyword evidence="1" id="KW-1133">Transmembrane helix</keyword>
<gene>
    <name evidence="2" type="ORF">WMO64_02545</name>
</gene>